<name>A0AA51ZX12_9BACT</name>
<dbReference type="Proteomes" id="UP001232019">
    <property type="component" value="Chromosome"/>
</dbReference>
<dbReference type="RefSeq" id="WP_322347852.1">
    <property type="nucleotide sequence ID" value="NZ_CP129968.2"/>
</dbReference>
<keyword evidence="1" id="KW-1133">Transmembrane helix</keyword>
<keyword evidence="1" id="KW-0812">Transmembrane</keyword>
<dbReference type="AlphaFoldDB" id="A0AA51ZX12"/>
<sequence length="183" mass="21526">MKVPQFIRFPFLRKKNYFIRVLKYLYYNSGDRFQADLLLKKLKLKNYAYFLNCLEWLVDDGLVVREQSQIINSEPPFNTYDVALYRISHDGYKFIMELKSTQNNLWVSILAIIISAISVINVISNNAKTTSKIIDLENQIQKIEHKYVTNKNSDDSQDIIDSLFLIFNKTVKEDSINNLNQNQ</sequence>
<keyword evidence="1" id="KW-0472">Membrane</keyword>
<dbReference type="KEGG" id="marp:QYS47_29890"/>
<dbReference type="EMBL" id="CP129968">
    <property type="protein sequence ID" value="WNB18319.1"/>
    <property type="molecule type" value="Genomic_DNA"/>
</dbReference>
<organism evidence="2">
    <name type="scientific">Marivirga arenosa</name>
    <dbReference type="NCBI Taxonomy" id="3059076"/>
    <lineage>
        <taxon>Bacteria</taxon>
        <taxon>Pseudomonadati</taxon>
        <taxon>Bacteroidota</taxon>
        <taxon>Cytophagia</taxon>
        <taxon>Cytophagales</taxon>
        <taxon>Marivirgaceae</taxon>
        <taxon>Marivirga</taxon>
    </lineage>
</organism>
<reference evidence="2" key="1">
    <citation type="submission" date="2023-08" db="EMBL/GenBank/DDBJ databases">
        <title>Comparative genomics and taxonomic characterization of three novel marine species of genus Marivirga.</title>
        <authorList>
            <person name="Muhammad N."/>
            <person name="Kim S.-G."/>
        </authorList>
    </citation>
    <scope>NUCLEOTIDE SEQUENCE</scope>
    <source>
        <strain evidence="2">BKB1-2</strain>
    </source>
</reference>
<evidence type="ECO:0000313" key="2">
    <source>
        <dbReference type="EMBL" id="WNB18319.1"/>
    </source>
</evidence>
<proteinExistence type="predicted"/>
<evidence type="ECO:0000256" key="1">
    <source>
        <dbReference type="SAM" id="Phobius"/>
    </source>
</evidence>
<accession>A0AA51ZX12</accession>
<protein>
    <submittedName>
        <fullName evidence="2">Uncharacterized protein</fullName>
    </submittedName>
</protein>
<feature type="transmembrane region" description="Helical" evidence="1">
    <location>
        <begin position="105"/>
        <end position="123"/>
    </location>
</feature>
<gene>
    <name evidence="2" type="ORF">QYS47_29890</name>
</gene>